<protein>
    <submittedName>
        <fullName evidence="1">Uncharacterized protein</fullName>
    </submittedName>
</protein>
<sequence length="70" mass="7762">MKEVSERRVVLVIEVTKEPGEELVIESRADYTVTADGLTESRSQPVVLAPAPIRNLAKQALEQIRSAEED</sequence>
<reference evidence="1" key="1">
    <citation type="journal article" date="2015" name="Nature">
        <title>Complex archaea that bridge the gap between prokaryotes and eukaryotes.</title>
        <authorList>
            <person name="Spang A."/>
            <person name="Saw J.H."/>
            <person name="Jorgensen S.L."/>
            <person name="Zaremba-Niedzwiedzka K."/>
            <person name="Martijn J."/>
            <person name="Lind A.E."/>
            <person name="van Eijk R."/>
            <person name="Schleper C."/>
            <person name="Guy L."/>
            <person name="Ettema T.J."/>
        </authorList>
    </citation>
    <scope>NUCLEOTIDE SEQUENCE</scope>
</reference>
<evidence type="ECO:0000313" key="1">
    <source>
        <dbReference type="EMBL" id="KKM15176.1"/>
    </source>
</evidence>
<proteinExistence type="predicted"/>
<comment type="caution">
    <text evidence="1">The sequence shown here is derived from an EMBL/GenBank/DDBJ whole genome shotgun (WGS) entry which is preliminary data.</text>
</comment>
<dbReference type="EMBL" id="LAZR01014968">
    <property type="protein sequence ID" value="KKM15176.1"/>
    <property type="molecule type" value="Genomic_DNA"/>
</dbReference>
<gene>
    <name evidence="1" type="ORF">LCGC14_1698670</name>
</gene>
<accession>A0A0F9HID7</accession>
<name>A0A0F9HID7_9ZZZZ</name>
<dbReference type="AlphaFoldDB" id="A0A0F9HID7"/>
<organism evidence="1">
    <name type="scientific">marine sediment metagenome</name>
    <dbReference type="NCBI Taxonomy" id="412755"/>
    <lineage>
        <taxon>unclassified sequences</taxon>
        <taxon>metagenomes</taxon>
        <taxon>ecological metagenomes</taxon>
    </lineage>
</organism>